<evidence type="ECO:0000256" key="4">
    <source>
        <dbReference type="ARBA" id="ARBA00023242"/>
    </source>
</evidence>
<dbReference type="PANTHER" id="PTHR38111:SF9">
    <property type="entry name" value="ZN(2)-C6 FUNGAL-TYPE DOMAIN-CONTAINING PROTEIN"/>
    <property type="match status" value="1"/>
</dbReference>
<dbReference type="HOGENOM" id="CLU_021599_2_3_1"/>
<dbReference type="InterPro" id="IPR021858">
    <property type="entry name" value="Fun_TF"/>
</dbReference>
<feature type="domain" description="Zn(2)-C6 fungal-type" evidence="5">
    <location>
        <begin position="10"/>
        <end position="38"/>
    </location>
</feature>
<dbReference type="PANTHER" id="PTHR38111">
    <property type="entry name" value="ZN(2)-C6 FUNGAL-TYPE DOMAIN-CONTAINING PROTEIN-RELATED"/>
    <property type="match status" value="1"/>
</dbReference>
<evidence type="ECO:0000256" key="3">
    <source>
        <dbReference type="ARBA" id="ARBA00023163"/>
    </source>
</evidence>
<evidence type="ECO:0000313" key="7">
    <source>
        <dbReference type="Proteomes" id="UP000053599"/>
    </source>
</evidence>
<dbReference type="SMART" id="SM00066">
    <property type="entry name" value="GAL4"/>
    <property type="match status" value="1"/>
</dbReference>
<dbReference type="CDD" id="cd00067">
    <property type="entry name" value="GAL4"/>
    <property type="match status" value="1"/>
</dbReference>
<name>A0A0D1Z5Z3_9EURO</name>
<dbReference type="PROSITE" id="PS50048">
    <property type="entry name" value="ZN2_CY6_FUNGAL_2"/>
    <property type="match status" value="1"/>
</dbReference>
<dbReference type="Pfam" id="PF11951">
    <property type="entry name" value="Fungal_trans_2"/>
    <property type="match status" value="1"/>
</dbReference>
<keyword evidence="3" id="KW-0804">Transcription</keyword>
<dbReference type="STRING" id="1016849.A0A0D1Z5Z3"/>
<reference evidence="6 7" key="1">
    <citation type="submission" date="2015-01" db="EMBL/GenBank/DDBJ databases">
        <title>The Genome Sequence of Exophiala sideris CBS121828.</title>
        <authorList>
            <consortium name="The Broad Institute Genomics Platform"/>
            <person name="Cuomo C."/>
            <person name="de Hoog S."/>
            <person name="Gorbushina A."/>
            <person name="Stielow B."/>
            <person name="Teixiera M."/>
            <person name="Abouelleil A."/>
            <person name="Chapman S.B."/>
            <person name="Priest M."/>
            <person name="Young S.K."/>
            <person name="Wortman J."/>
            <person name="Nusbaum C."/>
            <person name="Birren B."/>
        </authorList>
    </citation>
    <scope>NUCLEOTIDE SEQUENCE [LARGE SCALE GENOMIC DNA]</scope>
    <source>
        <strain evidence="6 7">CBS 121828</strain>
    </source>
</reference>
<evidence type="ECO:0000256" key="2">
    <source>
        <dbReference type="ARBA" id="ARBA00023125"/>
    </source>
</evidence>
<proteinExistence type="predicted"/>
<gene>
    <name evidence="6" type="ORF">PV11_04414</name>
</gene>
<evidence type="ECO:0000256" key="1">
    <source>
        <dbReference type="ARBA" id="ARBA00023015"/>
    </source>
</evidence>
<dbReference type="InterPro" id="IPR001138">
    <property type="entry name" value="Zn2Cys6_DnaBD"/>
</dbReference>
<keyword evidence="4" id="KW-0539">Nucleus</keyword>
<dbReference type="Pfam" id="PF00172">
    <property type="entry name" value="Zn_clus"/>
    <property type="match status" value="1"/>
</dbReference>
<dbReference type="Gene3D" id="4.10.240.10">
    <property type="entry name" value="Zn(2)-C6 fungal-type DNA-binding domain"/>
    <property type="match status" value="1"/>
</dbReference>
<evidence type="ECO:0000313" key="6">
    <source>
        <dbReference type="EMBL" id="KIV82293.1"/>
    </source>
</evidence>
<dbReference type="OrthoDB" id="3525185at2759"/>
<dbReference type="GO" id="GO:0008270">
    <property type="term" value="F:zinc ion binding"/>
    <property type="evidence" value="ECO:0007669"/>
    <property type="project" value="InterPro"/>
</dbReference>
<sequence length="500" mass="56719">MVGIPGRSQGCTTCRRRKVRCDLAKPSCQRCTTSGRQCEGYEKYPVFINRGQQGLQKRKRLEEARPAQSEHTDRVVPAVLFHSKRSPIVSSPPCRYLLEDQCISVFWEGFSAKSVTDPRPASDPAWLHHILNISSPADRLRQALLSLAYTRIGRLNNDPVAVIRGQQVYGQALQAIQQALYDPHWTRHDETLAAARCMVLYESFESTSESMTSWFNHIGGVARIIQLRGPRSHRKPLQRTILESMRYNAMIACMMRRQDSFFAQHQWLTEPWMDDTKSLEQRYIDQGFVLSSMYGKSDALMQLNVYNEMSIRQEILEILRRLLDGLSNLRDLSQELAEVEAQCARSKPAGYNVKELCTPQTGEVSIAVASATIIALELSYAMLAAALVNGYTDRLHFDDDDSGILADISSYMDQCRRLTLSRQLLQDLQTCLEGNFDCTRARLIFPLNVVRWELRESPEDSAKVRELFDFAAAKGKYRIVRSIQKAGRSSVPSIVLNAGK</sequence>
<dbReference type="InterPro" id="IPR036864">
    <property type="entry name" value="Zn2-C6_fun-type_DNA-bd_sf"/>
</dbReference>
<dbReference type="PROSITE" id="PS00463">
    <property type="entry name" value="ZN2_CY6_FUNGAL_1"/>
    <property type="match status" value="1"/>
</dbReference>
<dbReference type="InterPro" id="IPR053178">
    <property type="entry name" value="Osmoadaptation_assoc"/>
</dbReference>
<organism evidence="6 7">
    <name type="scientific">Exophiala sideris</name>
    <dbReference type="NCBI Taxonomy" id="1016849"/>
    <lineage>
        <taxon>Eukaryota</taxon>
        <taxon>Fungi</taxon>
        <taxon>Dikarya</taxon>
        <taxon>Ascomycota</taxon>
        <taxon>Pezizomycotina</taxon>
        <taxon>Eurotiomycetes</taxon>
        <taxon>Chaetothyriomycetidae</taxon>
        <taxon>Chaetothyriales</taxon>
        <taxon>Herpotrichiellaceae</taxon>
        <taxon>Exophiala</taxon>
    </lineage>
</organism>
<protein>
    <recommendedName>
        <fullName evidence="5">Zn(2)-C6 fungal-type domain-containing protein</fullName>
    </recommendedName>
</protein>
<keyword evidence="2" id="KW-0238">DNA-binding</keyword>
<dbReference type="AlphaFoldDB" id="A0A0D1Z5Z3"/>
<dbReference type="Proteomes" id="UP000053599">
    <property type="component" value="Unassembled WGS sequence"/>
</dbReference>
<evidence type="ECO:0000259" key="5">
    <source>
        <dbReference type="PROSITE" id="PS50048"/>
    </source>
</evidence>
<accession>A0A0D1Z5Z3</accession>
<dbReference type="GO" id="GO:0000981">
    <property type="term" value="F:DNA-binding transcription factor activity, RNA polymerase II-specific"/>
    <property type="evidence" value="ECO:0007669"/>
    <property type="project" value="InterPro"/>
</dbReference>
<keyword evidence="1" id="KW-0805">Transcription regulation</keyword>
<dbReference type="GO" id="GO:0003677">
    <property type="term" value="F:DNA binding"/>
    <property type="evidence" value="ECO:0007669"/>
    <property type="project" value="UniProtKB-KW"/>
</dbReference>
<dbReference type="SUPFAM" id="SSF57701">
    <property type="entry name" value="Zn2/Cys6 DNA-binding domain"/>
    <property type="match status" value="1"/>
</dbReference>
<dbReference type="EMBL" id="KN846952">
    <property type="protein sequence ID" value="KIV82293.1"/>
    <property type="molecule type" value="Genomic_DNA"/>
</dbReference>